<evidence type="ECO:0000256" key="4">
    <source>
        <dbReference type="SAM" id="Phobius"/>
    </source>
</evidence>
<protein>
    <submittedName>
        <fullName evidence="6">Hypoxia induced protein conserved region</fullName>
    </submittedName>
</protein>
<proteinExistence type="predicted"/>
<name>A0A1N6CXV7_9SPHN</name>
<sequence length="76" mass="8060">MNIVIIAMIVLAAGAVVYALVKGLIAFANMEPDDVDAEGITASHKKQNQMMFARVKYQAIAVILVALLLLMAGGQT</sequence>
<dbReference type="OrthoDB" id="7392120at2"/>
<gene>
    <name evidence="6" type="ORF">SAMN02745824_1225</name>
</gene>
<dbReference type="InterPro" id="IPR007667">
    <property type="entry name" value="Hypoxia_induced_domain"/>
</dbReference>
<dbReference type="RefSeq" id="WP_074204174.1">
    <property type="nucleotide sequence ID" value="NZ_FSQW01000001.1"/>
</dbReference>
<dbReference type="STRING" id="1123272.SAMN02745824_1225"/>
<keyword evidence="3 4" id="KW-0472">Membrane</keyword>
<feature type="domain" description="HIG1" evidence="5">
    <location>
        <begin position="1"/>
        <end position="76"/>
    </location>
</feature>
<feature type="transmembrane region" description="Helical" evidence="4">
    <location>
        <begin position="55"/>
        <end position="73"/>
    </location>
</feature>
<dbReference type="PROSITE" id="PS51503">
    <property type="entry name" value="HIG1"/>
    <property type="match status" value="1"/>
</dbReference>
<evidence type="ECO:0000313" key="7">
    <source>
        <dbReference type="Proteomes" id="UP000185192"/>
    </source>
</evidence>
<evidence type="ECO:0000256" key="2">
    <source>
        <dbReference type="ARBA" id="ARBA00022989"/>
    </source>
</evidence>
<keyword evidence="7" id="KW-1185">Reference proteome</keyword>
<evidence type="ECO:0000256" key="1">
    <source>
        <dbReference type="ARBA" id="ARBA00022692"/>
    </source>
</evidence>
<evidence type="ECO:0000256" key="3">
    <source>
        <dbReference type="ARBA" id="ARBA00023136"/>
    </source>
</evidence>
<dbReference type="AlphaFoldDB" id="A0A1N6CXV7"/>
<dbReference type="Proteomes" id="UP000185192">
    <property type="component" value="Unassembled WGS sequence"/>
</dbReference>
<evidence type="ECO:0000259" key="5">
    <source>
        <dbReference type="PROSITE" id="PS51503"/>
    </source>
</evidence>
<organism evidence="6 7">
    <name type="scientific">Parasphingorhabdus marina DSM 22363</name>
    <dbReference type="NCBI Taxonomy" id="1123272"/>
    <lineage>
        <taxon>Bacteria</taxon>
        <taxon>Pseudomonadati</taxon>
        <taxon>Pseudomonadota</taxon>
        <taxon>Alphaproteobacteria</taxon>
        <taxon>Sphingomonadales</taxon>
        <taxon>Sphingomonadaceae</taxon>
        <taxon>Parasphingorhabdus</taxon>
    </lineage>
</organism>
<reference evidence="7" key="1">
    <citation type="submission" date="2016-11" db="EMBL/GenBank/DDBJ databases">
        <authorList>
            <person name="Varghese N."/>
            <person name="Submissions S."/>
        </authorList>
    </citation>
    <scope>NUCLEOTIDE SEQUENCE [LARGE SCALE GENOMIC DNA]</scope>
    <source>
        <strain evidence="7">DSM 22363</strain>
    </source>
</reference>
<keyword evidence="1 4" id="KW-0812">Transmembrane</keyword>
<evidence type="ECO:0000313" key="6">
    <source>
        <dbReference type="EMBL" id="SIN63380.1"/>
    </source>
</evidence>
<keyword evidence="2 4" id="KW-1133">Transmembrane helix</keyword>
<dbReference type="EMBL" id="FSQW01000001">
    <property type="protein sequence ID" value="SIN63380.1"/>
    <property type="molecule type" value="Genomic_DNA"/>
</dbReference>
<accession>A0A1N6CXV7</accession>